<name>A0A0E9SIM7_ANGAN</name>
<proteinExistence type="predicted"/>
<reference evidence="1" key="1">
    <citation type="submission" date="2014-11" db="EMBL/GenBank/DDBJ databases">
        <authorList>
            <person name="Amaro Gonzalez C."/>
        </authorList>
    </citation>
    <scope>NUCLEOTIDE SEQUENCE</scope>
</reference>
<reference evidence="1" key="2">
    <citation type="journal article" date="2015" name="Fish Shellfish Immunol.">
        <title>Early steps in the European eel (Anguilla anguilla)-Vibrio vulnificus interaction in the gills: Role of the RtxA13 toxin.</title>
        <authorList>
            <person name="Callol A."/>
            <person name="Pajuelo D."/>
            <person name="Ebbesson L."/>
            <person name="Teles M."/>
            <person name="MacKenzie S."/>
            <person name="Amaro C."/>
        </authorList>
    </citation>
    <scope>NUCLEOTIDE SEQUENCE</scope>
</reference>
<organism evidence="1">
    <name type="scientific">Anguilla anguilla</name>
    <name type="common">European freshwater eel</name>
    <name type="synonym">Muraena anguilla</name>
    <dbReference type="NCBI Taxonomy" id="7936"/>
    <lineage>
        <taxon>Eukaryota</taxon>
        <taxon>Metazoa</taxon>
        <taxon>Chordata</taxon>
        <taxon>Craniata</taxon>
        <taxon>Vertebrata</taxon>
        <taxon>Euteleostomi</taxon>
        <taxon>Actinopterygii</taxon>
        <taxon>Neopterygii</taxon>
        <taxon>Teleostei</taxon>
        <taxon>Anguilliformes</taxon>
        <taxon>Anguillidae</taxon>
        <taxon>Anguilla</taxon>
    </lineage>
</organism>
<dbReference type="AlphaFoldDB" id="A0A0E9SIM7"/>
<protein>
    <submittedName>
        <fullName evidence="1">Uncharacterized protein</fullName>
    </submittedName>
</protein>
<sequence length="20" mass="2157">MAGSVENLSVPKLQCSCVEY</sequence>
<dbReference type="EMBL" id="GBXM01068052">
    <property type="protein sequence ID" value="JAH40525.1"/>
    <property type="molecule type" value="Transcribed_RNA"/>
</dbReference>
<accession>A0A0E9SIM7</accession>
<evidence type="ECO:0000313" key="1">
    <source>
        <dbReference type="EMBL" id="JAH40525.1"/>
    </source>
</evidence>